<accession>A0A941AP05</accession>
<dbReference type="RefSeq" id="WP_210596620.1">
    <property type="nucleotide sequence ID" value="NZ_JAGKSQ010000002.1"/>
</dbReference>
<protein>
    <submittedName>
        <fullName evidence="1">Uncharacterized protein</fullName>
    </submittedName>
</protein>
<reference evidence="1" key="1">
    <citation type="submission" date="2021-03" db="EMBL/GenBank/DDBJ databases">
        <title>Bacillus suaedae sp. nov., isolated from Suaeda aralocaspica.</title>
        <authorList>
            <person name="Lei R.F.R."/>
        </authorList>
    </citation>
    <scope>NUCLEOTIDE SEQUENCE</scope>
    <source>
        <strain evidence="1">YZJH907-2</strain>
    </source>
</reference>
<proteinExistence type="predicted"/>
<dbReference type="Proteomes" id="UP000678228">
    <property type="component" value="Unassembled WGS sequence"/>
</dbReference>
<dbReference type="PROSITE" id="PS51257">
    <property type="entry name" value="PROKAR_LIPOPROTEIN"/>
    <property type="match status" value="1"/>
</dbReference>
<comment type="caution">
    <text evidence="1">The sequence shown here is derived from an EMBL/GenBank/DDBJ whole genome shotgun (WGS) entry which is preliminary data.</text>
</comment>
<dbReference type="AlphaFoldDB" id="A0A941AP05"/>
<name>A0A941AP05_9BACI</name>
<keyword evidence="2" id="KW-1185">Reference proteome</keyword>
<evidence type="ECO:0000313" key="2">
    <source>
        <dbReference type="Proteomes" id="UP000678228"/>
    </source>
</evidence>
<gene>
    <name evidence="1" type="ORF">J7W16_07365</name>
</gene>
<evidence type="ECO:0000313" key="1">
    <source>
        <dbReference type="EMBL" id="MBP3950952.1"/>
    </source>
</evidence>
<sequence>MKDFFLLVSLIFLMVGCTQDNPQWYKTKEDAIKYGLEQESSNSILLAVEEYKDETIVFFEQDQALGVASITDSEKGFSWYRDQPLTGFESDSSYSTARFESETKQGTKVPILAGKAFDHNITKIRIPGGNNEKILRITDNSRLFYSVNDLPVDSDKMIPIVE</sequence>
<organism evidence="1 2">
    <name type="scientific">Halalkalibacter suaedae</name>
    <dbReference type="NCBI Taxonomy" id="2822140"/>
    <lineage>
        <taxon>Bacteria</taxon>
        <taxon>Bacillati</taxon>
        <taxon>Bacillota</taxon>
        <taxon>Bacilli</taxon>
        <taxon>Bacillales</taxon>
        <taxon>Bacillaceae</taxon>
        <taxon>Halalkalibacter</taxon>
    </lineage>
</organism>
<dbReference type="EMBL" id="JAGKSQ010000002">
    <property type="protein sequence ID" value="MBP3950952.1"/>
    <property type="molecule type" value="Genomic_DNA"/>
</dbReference>